<keyword evidence="1" id="KW-1133">Transmembrane helix</keyword>
<organism evidence="2">
    <name type="scientific">uncultured bacterium</name>
    <name type="common">gcode 4</name>
    <dbReference type="NCBI Taxonomy" id="1234023"/>
    <lineage>
        <taxon>Bacteria</taxon>
        <taxon>environmental samples</taxon>
    </lineage>
</organism>
<reference evidence="2" key="1">
    <citation type="journal article" date="2012" name="Science">
        <title>Fermentation, hydrogen, and sulfur metabolism in multiple uncultivated bacterial phyla.</title>
        <authorList>
            <person name="Wrighton K.C."/>
            <person name="Thomas B.C."/>
            <person name="Sharon I."/>
            <person name="Miller C.S."/>
            <person name="Castelle C.J."/>
            <person name="VerBerkmoes N.C."/>
            <person name="Wilkins M.J."/>
            <person name="Hettich R.L."/>
            <person name="Lipton M.S."/>
            <person name="Williams K.H."/>
            <person name="Long P.E."/>
            <person name="Banfield J.F."/>
        </authorList>
    </citation>
    <scope>NUCLEOTIDE SEQUENCE [LARGE SCALE GENOMIC DNA]</scope>
</reference>
<evidence type="ECO:0000256" key="1">
    <source>
        <dbReference type="SAM" id="Phobius"/>
    </source>
</evidence>
<comment type="caution">
    <text evidence="2">The sequence shown here is derived from an EMBL/GenBank/DDBJ whole genome shotgun (WGS) entry which is preliminary data.</text>
</comment>
<keyword evidence="1" id="KW-0812">Transmembrane</keyword>
<sequence length="159" mass="17917">MKKIITILLLLISISLISVAIVKAAGSCWDIDKEKLTSSSVSQLLGDCEPKWALQWAQKKELWSFLWITVSTTDNEGYEIANAKWKVMAITNKLVILAAILAIGWIVYAGFLFTTAYWNNDKLKKAKESLKWSLLWLLIAIVSQQLVNAVINLVYWISG</sequence>
<proteinExistence type="predicted"/>
<evidence type="ECO:0000313" key="2">
    <source>
        <dbReference type="EMBL" id="EKE29477.1"/>
    </source>
</evidence>
<protein>
    <submittedName>
        <fullName evidence="2">Uncharacterized protein</fullName>
    </submittedName>
</protein>
<keyword evidence="1" id="KW-0472">Membrane</keyword>
<dbReference type="AlphaFoldDB" id="K2G5B5"/>
<name>K2G5B5_9BACT</name>
<dbReference type="EMBL" id="AMFJ01000165">
    <property type="protein sequence ID" value="EKE29477.1"/>
    <property type="molecule type" value="Genomic_DNA"/>
</dbReference>
<feature type="transmembrane region" description="Helical" evidence="1">
    <location>
        <begin position="94"/>
        <end position="113"/>
    </location>
</feature>
<gene>
    <name evidence="2" type="ORF">ACD_2C00165G0003</name>
</gene>
<accession>K2G5B5</accession>
<feature type="transmembrane region" description="Helical" evidence="1">
    <location>
        <begin position="134"/>
        <end position="157"/>
    </location>
</feature>